<evidence type="ECO:0000256" key="5">
    <source>
        <dbReference type="HAMAP-Rule" id="MF_00651"/>
    </source>
</evidence>
<dbReference type="SUPFAM" id="SSF53098">
    <property type="entry name" value="Ribonuclease H-like"/>
    <property type="match status" value="1"/>
</dbReference>
<comment type="subcellular location">
    <subcellularLocation>
        <location evidence="5">Cytoplasm</location>
    </subcellularLocation>
</comment>
<keyword evidence="4 5" id="KW-0378">Hydrolase</keyword>
<dbReference type="GO" id="GO:0000967">
    <property type="term" value="P:rRNA 5'-end processing"/>
    <property type="evidence" value="ECO:0007669"/>
    <property type="project" value="UniProtKB-UniRule"/>
</dbReference>
<dbReference type="NCBIfam" id="TIGR00250">
    <property type="entry name" value="RNAse_H_YqgF"/>
    <property type="match status" value="1"/>
</dbReference>
<dbReference type="PANTHER" id="PTHR33317:SF4">
    <property type="entry name" value="POLYNUCLEOTIDYL TRANSFERASE, RIBONUCLEASE H-LIKE SUPERFAMILY PROTEIN"/>
    <property type="match status" value="1"/>
</dbReference>
<accession>A0A4D6XV97</accession>
<dbReference type="InterPro" id="IPR005227">
    <property type="entry name" value="YqgF"/>
</dbReference>
<evidence type="ECO:0000256" key="4">
    <source>
        <dbReference type="ARBA" id="ARBA00022801"/>
    </source>
</evidence>
<protein>
    <recommendedName>
        <fullName evidence="5">Putative pre-16S rRNA nuclease</fullName>
        <ecNumber evidence="5">3.1.-.-</ecNumber>
    </recommendedName>
</protein>
<dbReference type="EMBL" id="CP034876">
    <property type="protein sequence ID" value="QCI21256.1"/>
    <property type="molecule type" value="Genomic_DNA"/>
</dbReference>
<dbReference type="PANTHER" id="PTHR33317">
    <property type="entry name" value="POLYNUCLEOTIDYL TRANSFERASE, RIBONUCLEASE H-LIKE SUPERFAMILY PROTEIN"/>
    <property type="match status" value="1"/>
</dbReference>
<organism evidence="7 8">
    <name type="scientific">Buchnera aphidicola</name>
    <name type="common">Hyperomyzus lactucae</name>
    <dbReference type="NCBI Taxonomy" id="1241860"/>
    <lineage>
        <taxon>Bacteria</taxon>
        <taxon>Pseudomonadati</taxon>
        <taxon>Pseudomonadota</taxon>
        <taxon>Gammaproteobacteria</taxon>
        <taxon>Enterobacterales</taxon>
        <taxon>Erwiniaceae</taxon>
        <taxon>Buchnera</taxon>
    </lineage>
</organism>
<reference evidence="7 8" key="2">
    <citation type="submission" date="2019-05" db="EMBL/GenBank/DDBJ databases">
        <title>Genome evolution of the obligate endosymbiont Buchnera aphidicola.</title>
        <authorList>
            <person name="Moran N.A."/>
        </authorList>
    </citation>
    <scope>NUCLEOTIDE SEQUENCE [LARGE SCALE GENOMIC DNA]</scope>
    <source>
        <strain evidence="7 8">Hla</strain>
    </source>
</reference>
<evidence type="ECO:0000256" key="3">
    <source>
        <dbReference type="ARBA" id="ARBA00022722"/>
    </source>
</evidence>
<dbReference type="EC" id="3.1.-.-" evidence="5"/>
<dbReference type="OrthoDB" id="9796140at2"/>
<reference evidence="7 8" key="1">
    <citation type="submission" date="2018-12" db="EMBL/GenBank/DDBJ databases">
        <authorList>
            <person name="Chong R.A."/>
        </authorList>
    </citation>
    <scope>NUCLEOTIDE SEQUENCE [LARGE SCALE GENOMIC DNA]</scope>
    <source>
        <strain evidence="7 8">Hla</strain>
    </source>
</reference>
<dbReference type="GO" id="GO:0016788">
    <property type="term" value="F:hydrolase activity, acting on ester bonds"/>
    <property type="evidence" value="ECO:0007669"/>
    <property type="project" value="UniProtKB-UniRule"/>
</dbReference>
<dbReference type="GO" id="GO:0004518">
    <property type="term" value="F:nuclease activity"/>
    <property type="evidence" value="ECO:0007669"/>
    <property type="project" value="UniProtKB-KW"/>
</dbReference>
<dbReference type="SMART" id="SM00732">
    <property type="entry name" value="YqgFc"/>
    <property type="match status" value="1"/>
</dbReference>
<feature type="domain" description="YqgF/RNase H-like" evidence="6">
    <location>
        <begin position="1"/>
        <end position="101"/>
    </location>
</feature>
<gene>
    <name evidence="7" type="primary">ruvX</name>
    <name evidence="5" type="synonym">yqgF</name>
    <name evidence="7" type="ORF">D9V68_02810</name>
</gene>
<dbReference type="Proteomes" id="UP000298738">
    <property type="component" value="Chromosome"/>
</dbReference>
<comment type="similarity">
    <text evidence="5">Belongs to the YqgF HJR family.</text>
</comment>
<keyword evidence="2 5" id="KW-0690">Ribosome biogenesis</keyword>
<evidence type="ECO:0000259" key="6">
    <source>
        <dbReference type="SMART" id="SM00732"/>
    </source>
</evidence>
<dbReference type="RefSeq" id="WP_158358134.1">
    <property type="nucleotide sequence ID" value="NZ_CP034876.1"/>
</dbReference>
<dbReference type="Pfam" id="PF03652">
    <property type="entry name" value="RuvX"/>
    <property type="match status" value="1"/>
</dbReference>
<dbReference type="CDD" id="cd16964">
    <property type="entry name" value="YqgF"/>
    <property type="match status" value="1"/>
</dbReference>
<keyword evidence="3 5" id="KW-0540">Nuclease</keyword>
<dbReference type="AlphaFoldDB" id="A0A4D6XV97"/>
<dbReference type="HAMAP" id="MF_00651">
    <property type="entry name" value="Nuclease_YqgF"/>
    <property type="match status" value="1"/>
</dbReference>
<evidence type="ECO:0000313" key="7">
    <source>
        <dbReference type="EMBL" id="QCI21256.1"/>
    </source>
</evidence>
<dbReference type="Gene3D" id="3.30.420.140">
    <property type="entry name" value="YqgF/RNase H-like domain"/>
    <property type="match status" value="1"/>
</dbReference>
<name>A0A4D6XV97_9GAMM</name>
<sequence>MILLSFDFGIKKIGVAVGENIIKKGRPLKVLNAHNGNPNWDIIKNLIQYWQPQYIIVGFPLNINGTKQEITDKSEKFANLLQYKFNIIVKMHDERLTTVEAKSMIFKQGGFKALKKEKIHSFAAVIILESWLNENIV</sequence>
<dbReference type="GO" id="GO:0005829">
    <property type="term" value="C:cytosol"/>
    <property type="evidence" value="ECO:0007669"/>
    <property type="project" value="TreeGrafter"/>
</dbReference>
<keyword evidence="1 5" id="KW-0963">Cytoplasm</keyword>
<proteinExistence type="inferred from homology"/>
<comment type="function">
    <text evidence="5">Could be a nuclease involved in processing of the 5'-end of pre-16S rRNA.</text>
</comment>
<dbReference type="InterPro" id="IPR037027">
    <property type="entry name" value="YqgF/RNaseH-like_dom_sf"/>
</dbReference>
<evidence type="ECO:0000313" key="8">
    <source>
        <dbReference type="Proteomes" id="UP000298738"/>
    </source>
</evidence>
<evidence type="ECO:0000256" key="1">
    <source>
        <dbReference type="ARBA" id="ARBA00022490"/>
    </source>
</evidence>
<dbReference type="InterPro" id="IPR006641">
    <property type="entry name" value="YqgF/RNaseH-like_dom"/>
</dbReference>
<dbReference type="InterPro" id="IPR012337">
    <property type="entry name" value="RNaseH-like_sf"/>
</dbReference>
<evidence type="ECO:0000256" key="2">
    <source>
        <dbReference type="ARBA" id="ARBA00022517"/>
    </source>
</evidence>